<evidence type="ECO:0000313" key="1">
    <source>
        <dbReference type="EMBL" id="MPC75860.1"/>
    </source>
</evidence>
<dbReference type="AlphaFoldDB" id="A0A5B7HTQ0"/>
<dbReference type="InterPro" id="IPR043502">
    <property type="entry name" value="DNA/RNA_pol_sf"/>
</dbReference>
<dbReference type="GO" id="GO:0071897">
    <property type="term" value="P:DNA biosynthetic process"/>
    <property type="evidence" value="ECO:0007669"/>
    <property type="project" value="UniProtKB-ARBA"/>
</dbReference>
<protein>
    <submittedName>
        <fullName evidence="1">Uncharacterized protein</fullName>
    </submittedName>
</protein>
<keyword evidence="2" id="KW-1185">Reference proteome</keyword>
<dbReference type="Proteomes" id="UP000324222">
    <property type="component" value="Unassembled WGS sequence"/>
</dbReference>
<organism evidence="1 2">
    <name type="scientific">Portunus trituberculatus</name>
    <name type="common">Swimming crab</name>
    <name type="synonym">Neptunus trituberculatus</name>
    <dbReference type="NCBI Taxonomy" id="210409"/>
    <lineage>
        <taxon>Eukaryota</taxon>
        <taxon>Metazoa</taxon>
        <taxon>Ecdysozoa</taxon>
        <taxon>Arthropoda</taxon>
        <taxon>Crustacea</taxon>
        <taxon>Multicrustacea</taxon>
        <taxon>Malacostraca</taxon>
        <taxon>Eumalacostraca</taxon>
        <taxon>Eucarida</taxon>
        <taxon>Decapoda</taxon>
        <taxon>Pleocyemata</taxon>
        <taxon>Brachyura</taxon>
        <taxon>Eubrachyura</taxon>
        <taxon>Portunoidea</taxon>
        <taxon>Portunidae</taxon>
        <taxon>Portuninae</taxon>
        <taxon>Portunus</taxon>
    </lineage>
</organism>
<accession>A0A5B7HTQ0</accession>
<name>A0A5B7HTQ0_PORTR</name>
<dbReference type="SUPFAM" id="SSF56672">
    <property type="entry name" value="DNA/RNA polymerases"/>
    <property type="match status" value="1"/>
</dbReference>
<proteinExistence type="predicted"/>
<dbReference type="PANTHER" id="PTHR33050">
    <property type="entry name" value="REVERSE TRANSCRIPTASE DOMAIN-CONTAINING PROTEIN"/>
    <property type="match status" value="1"/>
</dbReference>
<dbReference type="InterPro" id="IPR052055">
    <property type="entry name" value="Hepadnavirus_pol/RT"/>
</dbReference>
<evidence type="ECO:0000313" key="2">
    <source>
        <dbReference type="Proteomes" id="UP000324222"/>
    </source>
</evidence>
<dbReference type="PANTHER" id="PTHR33050:SF7">
    <property type="entry name" value="RIBONUCLEASE H"/>
    <property type="match status" value="1"/>
</dbReference>
<reference evidence="1 2" key="1">
    <citation type="submission" date="2019-05" db="EMBL/GenBank/DDBJ databases">
        <title>Another draft genome of Portunus trituberculatus and its Hox gene families provides insights of decapod evolution.</title>
        <authorList>
            <person name="Jeong J.-H."/>
            <person name="Song I."/>
            <person name="Kim S."/>
            <person name="Choi T."/>
            <person name="Kim D."/>
            <person name="Ryu S."/>
            <person name="Kim W."/>
        </authorList>
    </citation>
    <scope>NUCLEOTIDE SEQUENCE [LARGE SCALE GENOMIC DNA]</scope>
    <source>
        <tissue evidence="1">Muscle</tissue>
    </source>
</reference>
<sequence>MPPPFSSTSPQLSAILQEMLLQGVLEKYSGPVFLSCPFLVPRQDRQDPRLVVNLSALNAHIECHHFRMVTLKQSRLEPTQDLQWLGMWWDTRTSTIHLSEDNRRRVLQQVRRASWSTTFTHRIWTRLMGSLTFAAQVTPWGLCGAGGSSGKATGCFHGRPRTVCARFHHTFTGCCVSGCLRAFWRPRFLEGCQRRSSKSTQTLRAAVGASRHLTVDRAGDTGSRLTHRGTST</sequence>
<dbReference type="EMBL" id="VSRR010042032">
    <property type="protein sequence ID" value="MPC75860.1"/>
    <property type="molecule type" value="Genomic_DNA"/>
</dbReference>
<comment type="caution">
    <text evidence="1">The sequence shown here is derived from an EMBL/GenBank/DDBJ whole genome shotgun (WGS) entry which is preliminary data.</text>
</comment>
<dbReference type="Gene3D" id="3.10.10.10">
    <property type="entry name" value="HIV Type 1 Reverse Transcriptase, subunit A, domain 1"/>
    <property type="match status" value="1"/>
</dbReference>
<gene>
    <name evidence="1" type="ORF">E2C01_070257</name>
</gene>